<dbReference type="Gene3D" id="3.40.50.150">
    <property type="entry name" value="Vaccinia Virus protein VP39"/>
    <property type="match status" value="1"/>
</dbReference>
<dbReference type="GO" id="GO:0008757">
    <property type="term" value="F:S-adenosylmethionine-dependent methyltransferase activity"/>
    <property type="evidence" value="ECO:0007669"/>
    <property type="project" value="UniProtKB-ARBA"/>
</dbReference>
<feature type="region of interest" description="Disordered" evidence="1">
    <location>
        <begin position="311"/>
        <end position="334"/>
    </location>
</feature>
<evidence type="ECO:0000313" key="2">
    <source>
        <dbReference type="EMBL" id="ORY49296.1"/>
    </source>
</evidence>
<evidence type="ECO:0000256" key="1">
    <source>
        <dbReference type="SAM" id="MobiDB-lite"/>
    </source>
</evidence>
<dbReference type="OrthoDB" id="433955at2759"/>
<dbReference type="SUPFAM" id="SSF53335">
    <property type="entry name" value="S-adenosyl-L-methionine-dependent methyltransferases"/>
    <property type="match status" value="1"/>
</dbReference>
<dbReference type="PANTHER" id="PTHR14614:SF147">
    <property type="entry name" value="S-ADENOSYLMETHIONINE-DEPENDENT METHYLTRANSFERASE OF THE SEVEN BETA-STRAND FAMILY"/>
    <property type="match status" value="1"/>
</dbReference>
<feature type="region of interest" description="Disordered" evidence="1">
    <location>
        <begin position="407"/>
        <end position="440"/>
    </location>
</feature>
<proteinExistence type="predicted"/>
<accession>A0A1Y2CQS2</accession>
<dbReference type="EMBL" id="MCGR01000112">
    <property type="protein sequence ID" value="ORY49296.1"/>
    <property type="molecule type" value="Genomic_DNA"/>
</dbReference>
<feature type="compositionally biased region" description="Low complexity" evidence="1">
    <location>
        <begin position="407"/>
        <end position="421"/>
    </location>
</feature>
<comment type="caution">
    <text evidence="2">The sequence shown here is derived from an EMBL/GenBank/DDBJ whole genome shotgun (WGS) entry which is preliminary data.</text>
</comment>
<reference evidence="2 3" key="1">
    <citation type="submission" date="2016-07" db="EMBL/GenBank/DDBJ databases">
        <title>Pervasive Adenine N6-methylation of Active Genes in Fungi.</title>
        <authorList>
            <consortium name="DOE Joint Genome Institute"/>
            <person name="Mondo S.J."/>
            <person name="Dannebaum R.O."/>
            <person name="Kuo R.C."/>
            <person name="Labutti K."/>
            <person name="Haridas S."/>
            <person name="Kuo A."/>
            <person name="Salamov A."/>
            <person name="Ahrendt S.R."/>
            <person name="Lipzen A."/>
            <person name="Sullivan W."/>
            <person name="Andreopoulos W.B."/>
            <person name="Clum A."/>
            <person name="Lindquist E."/>
            <person name="Daum C."/>
            <person name="Ramamoorthy G.K."/>
            <person name="Gryganskyi A."/>
            <person name="Culley D."/>
            <person name="Magnuson J.K."/>
            <person name="James T.Y."/>
            <person name="O'Malley M.A."/>
            <person name="Stajich J.E."/>
            <person name="Spatafora J.W."/>
            <person name="Visel A."/>
            <person name="Grigoriev I.V."/>
        </authorList>
    </citation>
    <scope>NUCLEOTIDE SEQUENCE [LARGE SCALE GENOMIC DNA]</scope>
    <source>
        <strain evidence="2 3">62-1032</strain>
    </source>
</reference>
<protein>
    <recommendedName>
        <fullName evidence="4">Methyltransferase-domain-containing protein</fullName>
    </recommendedName>
</protein>
<dbReference type="STRING" id="106004.A0A1Y2CQS2"/>
<dbReference type="InParanoid" id="A0A1Y2CQS2"/>
<feature type="compositionally biased region" description="Polar residues" evidence="1">
    <location>
        <begin position="311"/>
        <end position="322"/>
    </location>
</feature>
<dbReference type="InterPro" id="IPR019410">
    <property type="entry name" value="Methyltransf_16"/>
</dbReference>
<evidence type="ECO:0008006" key="4">
    <source>
        <dbReference type="Google" id="ProtNLM"/>
    </source>
</evidence>
<dbReference type="InterPro" id="IPR029063">
    <property type="entry name" value="SAM-dependent_MTases_sf"/>
</dbReference>
<keyword evidence="3" id="KW-1185">Reference proteome</keyword>
<organism evidence="2 3">
    <name type="scientific">Leucosporidium creatinivorum</name>
    <dbReference type="NCBI Taxonomy" id="106004"/>
    <lineage>
        <taxon>Eukaryota</taxon>
        <taxon>Fungi</taxon>
        <taxon>Dikarya</taxon>
        <taxon>Basidiomycota</taxon>
        <taxon>Pucciniomycotina</taxon>
        <taxon>Microbotryomycetes</taxon>
        <taxon>Leucosporidiales</taxon>
        <taxon>Leucosporidium</taxon>
    </lineage>
</organism>
<dbReference type="AlphaFoldDB" id="A0A1Y2CQS2"/>
<gene>
    <name evidence="2" type="ORF">BCR35DRAFT_310817</name>
</gene>
<dbReference type="Proteomes" id="UP000193467">
    <property type="component" value="Unassembled WGS sequence"/>
</dbReference>
<evidence type="ECO:0000313" key="3">
    <source>
        <dbReference type="Proteomes" id="UP000193467"/>
    </source>
</evidence>
<sequence length="509" mass="54987">MATPNRQRSSTLTRRPSLPTAILPKIPRNNLSSSLDTQELLRLVNHLTSLYTTTTTTTTTTTDSAYSDQVDELEIDPLGPDSQFERGWTKSWLVSLLRRAEDWVHELDEQEGGPNEQERKQRLQVVDQAGALVAALTETSASGSILRPLLLPTSTTEPPSSEPLLITLNDALPSSLDPTSVGLQSWGSSIILSKLICLNPEEFGVPNEKTEGAGMRTLELGAGTGLLSLVWKGMSERQGAIRGEVIATDFHEDVLKNLRLNVKTNTPSISPSTSPLNSPPFLPADARSSTPPVAAHHLDWQAVHSSRQFATAFPSSAPSTPLNGPLKTDTAPTMPPPFDRPFHTLLAADVVYGPEHAKWLKSCVEQFLIRPNSKPATGPNPPTSFSGPEIVQPAPLSLQALEELDLNAPSAPSSPPSNSASPPAPTGLHTPPSTDPPAPAFHLIVPLRPTHTAAIASIAQVFPLAEELEERKEGEAWRVAVKRMRELGREKGVGRADEGSYRLYEIGWC</sequence>
<dbReference type="Pfam" id="PF10294">
    <property type="entry name" value="Methyltransf_16"/>
    <property type="match status" value="1"/>
</dbReference>
<name>A0A1Y2CQS2_9BASI</name>
<dbReference type="PANTHER" id="PTHR14614">
    <property type="entry name" value="HEPATOCELLULAR CARCINOMA-ASSOCIATED ANTIGEN"/>
    <property type="match status" value="1"/>
</dbReference>